<protein>
    <recommendedName>
        <fullName evidence="14">THAP-type domain-containing protein</fullName>
    </recommendedName>
</protein>
<dbReference type="SUPFAM" id="SSF57716">
    <property type="entry name" value="Glucocorticoid receptor-like (DNA-binding domain)"/>
    <property type="match status" value="1"/>
</dbReference>
<dbReference type="InterPro" id="IPR006612">
    <property type="entry name" value="THAP_Znf"/>
</dbReference>
<evidence type="ECO:0000256" key="2">
    <source>
        <dbReference type="ARBA" id="ARBA00006177"/>
    </source>
</evidence>
<keyword evidence="9" id="KW-0804">Transcription</keyword>
<dbReference type="PROSITE" id="PS50950">
    <property type="entry name" value="ZF_THAP"/>
    <property type="match status" value="1"/>
</dbReference>
<keyword evidence="10" id="KW-0539">Nucleus</keyword>
<dbReference type="Proteomes" id="UP000821866">
    <property type="component" value="Unassembled WGS sequence"/>
</dbReference>
<evidence type="ECO:0000256" key="8">
    <source>
        <dbReference type="ARBA" id="ARBA00023125"/>
    </source>
</evidence>
<feature type="domain" description="THAP-type" evidence="14">
    <location>
        <begin position="1"/>
        <end position="94"/>
    </location>
</feature>
<comment type="subcellular location">
    <subcellularLocation>
        <location evidence="1">Nucleus</location>
        <location evidence="1">Nucleoplasm</location>
    </subcellularLocation>
</comment>
<evidence type="ECO:0000256" key="5">
    <source>
        <dbReference type="ARBA" id="ARBA00022833"/>
    </source>
</evidence>
<evidence type="ECO:0000256" key="9">
    <source>
        <dbReference type="ARBA" id="ARBA00023163"/>
    </source>
</evidence>
<proteinExistence type="inferred from homology"/>
<dbReference type="AlphaFoldDB" id="A0A9J6DTN6"/>
<keyword evidence="5" id="KW-0862">Zinc</keyword>
<reference evidence="15" key="2">
    <citation type="submission" date="2021-09" db="EMBL/GenBank/DDBJ databases">
        <authorList>
            <person name="Jia N."/>
            <person name="Wang J."/>
            <person name="Shi W."/>
            <person name="Du L."/>
            <person name="Sun Y."/>
            <person name="Zhan W."/>
            <person name="Jiang J."/>
            <person name="Wang Q."/>
            <person name="Zhang B."/>
            <person name="Ji P."/>
            <person name="Sakyi L.B."/>
            <person name="Cui X."/>
            <person name="Yuan T."/>
            <person name="Jiang B."/>
            <person name="Yang W."/>
            <person name="Lam T.T.-Y."/>
            <person name="Chang Q."/>
            <person name="Ding S."/>
            <person name="Wang X."/>
            <person name="Zhu J."/>
            <person name="Ruan X."/>
            <person name="Zhao L."/>
            <person name="Wei J."/>
            <person name="Que T."/>
            <person name="Du C."/>
            <person name="Cheng J."/>
            <person name="Dai P."/>
            <person name="Han X."/>
            <person name="Huang E."/>
            <person name="Gao Y."/>
            <person name="Liu J."/>
            <person name="Shao H."/>
            <person name="Ye R."/>
            <person name="Li L."/>
            <person name="Wei W."/>
            <person name="Wang X."/>
            <person name="Wang C."/>
            <person name="Huo Q."/>
            <person name="Li W."/>
            <person name="Guo W."/>
            <person name="Chen H."/>
            <person name="Chen S."/>
            <person name="Zhou L."/>
            <person name="Zhou L."/>
            <person name="Ni X."/>
            <person name="Tian J."/>
            <person name="Zhou Y."/>
            <person name="Sheng Y."/>
            <person name="Liu T."/>
            <person name="Pan Y."/>
            <person name="Xia L."/>
            <person name="Li J."/>
            <person name="Zhao F."/>
            <person name="Cao W."/>
        </authorList>
    </citation>
    <scope>NUCLEOTIDE SEQUENCE</scope>
    <source>
        <strain evidence="15">Rmic-2018</strain>
        <tissue evidence="15">Larvae</tissue>
    </source>
</reference>
<comment type="caution">
    <text evidence="15">The sequence shown here is derived from an EMBL/GenBank/DDBJ whole genome shotgun (WGS) entry which is preliminary data.</text>
</comment>
<organism evidence="15 16">
    <name type="scientific">Rhipicephalus microplus</name>
    <name type="common">Cattle tick</name>
    <name type="synonym">Boophilus microplus</name>
    <dbReference type="NCBI Taxonomy" id="6941"/>
    <lineage>
        <taxon>Eukaryota</taxon>
        <taxon>Metazoa</taxon>
        <taxon>Ecdysozoa</taxon>
        <taxon>Arthropoda</taxon>
        <taxon>Chelicerata</taxon>
        <taxon>Arachnida</taxon>
        <taxon>Acari</taxon>
        <taxon>Parasitiformes</taxon>
        <taxon>Ixodida</taxon>
        <taxon>Ixodoidea</taxon>
        <taxon>Ixodidae</taxon>
        <taxon>Rhipicephalinae</taxon>
        <taxon>Rhipicephalus</taxon>
        <taxon>Boophilus</taxon>
    </lineage>
</organism>
<dbReference type="SMART" id="SM00980">
    <property type="entry name" value="THAP"/>
    <property type="match status" value="1"/>
</dbReference>
<evidence type="ECO:0000256" key="7">
    <source>
        <dbReference type="ARBA" id="ARBA00023054"/>
    </source>
</evidence>
<evidence type="ECO:0000313" key="16">
    <source>
        <dbReference type="Proteomes" id="UP000821866"/>
    </source>
</evidence>
<dbReference type="GO" id="GO:0008270">
    <property type="term" value="F:zinc ion binding"/>
    <property type="evidence" value="ECO:0007669"/>
    <property type="project" value="UniProtKB-KW"/>
</dbReference>
<accession>A0A9J6DTN6</accession>
<keyword evidence="6" id="KW-0805">Transcription regulation</keyword>
<dbReference type="GO" id="GO:0043565">
    <property type="term" value="F:sequence-specific DNA binding"/>
    <property type="evidence" value="ECO:0007669"/>
    <property type="project" value="InterPro"/>
</dbReference>
<dbReference type="PANTHER" id="PTHR46600:SF1">
    <property type="entry name" value="THAP DOMAIN-CONTAINING PROTEIN 1"/>
    <property type="match status" value="1"/>
</dbReference>
<evidence type="ECO:0000313" key="15">
    <source>
        <dbReference type="EMBL" id="KAH8025248.1"/>
    </source>
</evidence>
<evidence type="ECO:0000256" key="1">
    <source>
        <dbReference type="ARBA" id="ARBA00004642"/>
    </source>
</evidence>
<dbReference type="Pfam" id="PF05485">
    <property type="entry name" value="THAP"/>
    <property type="match status" value="1"/>
</dbReference>
<evidence type="ECO:0000256" key="10">
    <source>
        <dbReference type="ARBA" id="ARBA00023242"/>
    </source>
</evidence>
<reference evidence="15" key="1">
    <citation type="journal article" date="2020" name="Cell">
        <title>Large-Scale Comparative Analyses of Tick Genomes Elucidate Their Genetic Diversity and Vector Capacities.</title>
        <authorList>
            <consortium name="Tick Genome and Microbiome Consortium (TIGMIC)"/>
            <person name="Jia N."/>
            <person name="Wang J."/>
            <person name="Shi W."/>
            <person name="Du L."/>
            <person name="Sun Y."/>
            <person name="Zhan W."/>
            <person name="Jiang J.F."/>
            <person name="Wang Q."/>
            <person name="Zhang B."/>
            <person name="Ji P."/>
            <person name="Bell-Sakyi L."/>
            <person name="Cui X.M."/>
            <person name="Yuan T.T."/>
            <person name="Jiang B.G."/>
            <person name="Yang W.F."/>
            <person name="Lam T.T."/>
            <person name="Chang Q.C."/>
            <person name="Ding S.J."/>
            <person name="Wang X.J."/>
            <person name="Zhu J.G."/>
            <person name="Ruan X.D."/>
            <person name="Zhao L."/>
            <person name="Wei J.T."/>
            <person name="Ye R.Z."/>
            <person name="Que T.C."/>
            <person name="Du C.H."/>
            <person name="Zhou Y.H."/>
            <person name="Cheng J.X."/>
            <person name="Dai P.F."/>
            <person name="Guo W.B."/>
            <person name="Han X.H."/>
            <person name="Huang E.J."/>
            <person name="Li L.F."/>
            <person name="Wei W."/>
            <person name="Gao Y.C."/>
            <person name="Liu J.Z."/>
            <person name="Shao H.Z."/>
            <person name="Wang X."/>
            <person name="Wang C.C."/>
            <person name="Yang T.C."/>
            <person name="Huo Q.B."/>
            <person name="Li W."/>
            <person name="Chen H.Y."/>
            <person name="Chen S.E."/>
            <person name="Zhou L.G."/>
            <person name="Ni X.B."/>
            <person name="Tian J.H."/>
            <person name="Sheng Y."/>
            <person name="Liu T."/>
            <person name="Pan Y.S."/>
            <person name="Xia L.Y."/>
            <person name="Li J."/>
            <person name="Zhao F."/>
            <person name="Cao W.C."/>
        </authorList>
    </citation>
    <scope>NUCLEOTIDE SEQUENCE</scope>
    <source>
        <strain evidence="15">Rmic-2018</strain>
    </source>
</reference>
<keyword evidence="4 12" id="KW-0863">Zinc-finger</keyword>
<comment type="similarity">
    <text evidence="2">Belongs to the THAP1 family.</text>
</comment>
<keyword evidence="8 12" id="KW-0238">DNA-binding</keyword>
<evidence type="ECO:0000256" key="3">
    <source>
        <dbReference type="ARBA" id="ARBA00022723"/>
    </source>
</evidence>
<evidence type="ECO:0000259" key="14">
    <source>
        <dbReference type="PROSITE" id="PS50950"/>
    </source>
</evidence>
<dbReference type="PANTHER" id="PTHR46600">
    <property type="entry name" value="THAP DOMAIN-CONTAINING"/>
    <property type="match status" value="1"/>
</dbReference>
<evidence type="ECO:0000256" key="12">
    <source>
        <dbReference type="PROSITE-ProRule" id="PRU00309"/>
    </source>
</evidence>
<keyword evidence="16" id="KW-1185">Reference proteome</keyword>
<keyword evidence="3" id="KW-0479">Metal-binding</keyword>
<evidence type="ECO:0000256" key="11">
    <source>
        <dbReference type="ARBA" id="ARBA00023306"/>
    </source>
</evidence>
<keyword evidence="7" id="KW-0175">Coiled coil</keyword>
<dbReference type="GO" id="GO:0005654">
    <property type="term" value="C:nucleoplasm"/>
    <property type="evidence" value="ECO:0007669"/>
    <property type="project" value="UniProtKB-SubCell"/>
</dbReference>
<dbReference type="EMBL" id="JABSTU010000007">
    <property type="protein sequence ID" value="KAH8025248.1"/>
    <property type="molecule type" value="Genomic_DNA"/>
</dbReference>
<sequence>MGKKCFVPRCTTDYKSCQEKYSLFSAPKDDERLKLWRHAILRKDRPLQPTDSACERHFEFHLVTKTWTAHYNGNVLMSVPRRASLACDAVPTVFPHCPPYLSKRSTTRKRPTERQLLAPAKRKGTPSSVSNNDDDPPNCHMSCDEMPAVQAGIDIESPKAQSGPEEAHCSPFESLCGKIPHHFCLLIHGVAINVSLTV</sequence>
<feature type="region of interest" description="Disordered" evidence="13">
    <location>
        <begin position="102"/>
        <end position="141"/>
    </location>
</feature>
<evidence type="ECO:0000256" key="13">
    <source>
        <dbReference type="SAM" id="MobiDB-lite"/>
    </source>
</evidence>
<evidence type="ECO:0000256" key="6">
    <source>
        <dbReference type="ARBA" id="ARBA00023015"/>
    </source>
</evidence>
<name>A0A9J6DTN6_RHIMP</name>
<dbReference type="InterPro" id="IPR026516">
    <property type="entry name" value="THAP1/10"/>
</dbReference>
<gene>
    <name evidence="15" type="ORF">HPB51_005599</name>
</gene>
<keyword evidence="11" id="KW-0131">Cell cycle</keyword>
<evidence type="ECO:0000256" key="4">
    <source>
        <dbReference type="ARBA" id="ARBA00022771"/>
    </source>
</evidence>